<evidence type="ECO:0000313" key="5">
    <source>
        <dbReference type="Ensembl" id="ENSCABP00000018193.1"/>
    </source>
</evidence>
<dbReference type="Proteomes" id="UP000694404">
    <property type="component" value="Unplaced"/>
</dbReference>
<dbReference type="Gene3D" id="3.40.80.10">
    <property type="entry name" value="Peptidoglycan recognition protein-like"/>
    <property type="match status" value="2"/>
</dbReference>
<organism evidence="5 6">
    <name type="scientific">Chelonoidis abingdonii</name>
    <name type="common">Abingdon island giant tortoise</name>
    <name type="synonym">Testudo abingdonii</name>
    <dbReference type="NCBI Taxonomy" id="106734"/>
    <lineage>
        <taxon>Eukaryota</taxon>
        <taxon>Metazoa</taxon>
        <taxon>Chordata</taxon>
        <taxon>Craniata</taxon>
        <taxon>Vertebrata</taxon>
        <taxon>Euteleostomi</taxon>
        <taxon>Archelosauria</taxon>
        <taxon>Testudinata</taxon>
        <taxon>Testudines</taxon>
        <taxon>Cryptodira</taxon>
        <taxon>Durocryptodira</taxon>
        <taxon>Testudinoidea</taxon>
        <taxon>Testudinidae</taxon>
        <taxon>Chelonoidis</taxon>
    </lineage>
</organism>
<dbReference type="GO" id="GO:0008270">
    <property type="term" value="F:zinc ion binding"/>
    <property type="evidence" value="ECO:0007669"/>
    <property type="project" value="InterPro"/>
</dbReference>
<reference evidence="5" key="2">
    <citation type="submission" date="2025-09" db="UniProtKB">
        <authorList>
            <consortium name="Ensembl"/>
        </authorList>
    </citation>
    <scope>IDENTIFICATION</scope>
</reference>
<dbReference type="Ensembl" id="ENSCABT00000019940.1">
    <property type="protein sequence ID" value="ENSCABP00000018193.1"/>
    <property type="gene ID" value="ENSCABG00000013500.1"/>
</dbReference>
<evidence type="ECO:0000256" key="1">
    <source>
        <dbReference type="ARBA" id="ARBA00007553"/>
    </source>
</evidence>
<dbReference type="GeneTree" id="ENSGT00940000161006"/>
<accession>A0A8C0H362</accession>
<feature type="domain" description="Peptidoglycan recognition protein family" evidence="4">
    <location>
        <begin position="109"/>
        <end position="231"/>
    </location>
</feature>
<feature type="domain" description="N-acetylmuramoyl-L-alanine amidase" evidence="3">
    <location>
        <begin position="120"/>
        <end position="237"/>
    </location>
</feature>
<dbReference type="Pfam" id="PF01510">
    <property type="entry name" value="Amidase_2"/>
    <property type="match status" value="1"/>
</dbReference>
<dbReference type="CDD" id="cd06583">
    <property type="entry name" value="PGRP"/>
    <property type="match status" value="1"/>
</dbReference>
<dbReference type="GO" id="GO:0008745">
    <property type="term" value="F:N-acetylmuramoyl-L-alanine amidase activity"/>
    <property type="evidence" value="ECO:0007669"/>
    <property type="project" value="InterPro"/>
</dbReference>
<evidence type="ECO:0000259" key="3">
    <source>
        <dbReference type="SMART" id="SM00644"/>
    </source>
</evidence>
<evidence type="ECO:0000256" key="2">
    <source>
        <dbReference type="SAM" id="MobiDB-lite"/>
    </source>
</evidence>
<evidence type="ECO:0000313" key="6">
    <source>
        <dbReference type="Proteomes" id="UP000694404"/>
    </source>
</evidence>
<feature type="compositionally biased region" description="Gly residues" evidence="2">
    <location>
        <begin position="1"/>
        <end position="11"/>
    </location>
</feature>
<dbReference type="SMART" id="SM00644">
    <property type="entry name" value="Ami_2"/>
    <property type="match status" value="1"/>
</dbReference>
<protein>
    <recommendedName>
        <fullName evidence="7">N-acetylmuramoyl-L-alanine amidase</fullName>
    </recommendedName>
</protein>
<dbReference type="InterPro" id="IPR006619">
    <property type="entry name" value="PGRP_domain_met/bac"/>
</dbReference>
<dbReference type="SUPFAM" id="SSF55846">
    <property type="entry name" value="N-acetylmuramoyl-L-alanine amidase-like"/>
    <property type="match status" value="1"/>
</dbReference>
<dbReference type="InterPro" id="IPR015510">
    <property type="entry name" value="PGRP"/>
</dbReference>
<dbReference type="InterPro" id="IPR002502">
    <property type="entry name" value="Amidase_domain"/>
</dbReference>
<feature type="region of interest" description="Disordered" evidence="2">
    <location>
        <begin position="1"/>
        <end position="42"/>
    </location>
</feature>
<evidence type="ECO:0000259" key="4">
    <source>
        <dbReference type="SMART" id="SM00701"/>
    </source>
</evidence>
<reference evidence="5" key="1">
    <citation type="submission" date="2025-08" db="UniProtKB">
        <authorList>
            <consortium name="Ensembl"/>
        </authorList>
    </citation>
    <scope>IDENTIFICATION</scope>
</reference>
<dbReference type="AlphaFoldDB" id="A0A8C0H362"/>
<dbReference type="GO" id="GO:0009253">
    <property type="term" value="P:peptidoglycan catabolic process"/>
    <property type="evidence" value="ECO:0007669"/>
    <property type="project" value="InterPro"/>
</dbReference>
<evidence type="ECO:0008006" key="7">
    <source>
        <dbReference type="Google" id="ProtNLM"/>
    </source>
</evidence>
<dbReference type="SMART" id="SM00701">
    <property type="entry name" value="PGRP"/>
    <property type="match status" value="1"/>
</dbReference>
<dbReference type="PANTHER" id="PTHR11022:SF12">
    <property type="entry name" value="PEPTIDOGLYCAN RECOGNITION PROTEIN 3"/>
    <property type="match status" value="1"/>
</dbReference>
<sequence>MGQGSPAGAGGTRPVPDTSDSGLGKPHIPESPDSGALAGRCPKPFARHPTGAAFPRSPGWVVLCAQLCPRWDEGSGPGITLPGQNRSLPLGRSLAGLVLLQTPEPCCCPTIISRRQWGARPPRSRVPLKTPVSFVIIHHTEGNRCTSQASCSREVKGIQNYHMNTQRGCITQYNGARGEEGQGEINRGLLCPADRIPNAAALNAAKSLIQCAVKRGFLKRSYTLTGHRNVNPTSCPGNALYRVISKWPRFKAKP</sequence>
<keyword evidence="6" id="KW-1185">Reference proteome</keyword>
<dbReference type="PANTHER" id="PTHR11022">
    <property type="entry name" value="PEPTIDOGLYCAN RECOGNITION PROTEIN"/>
    <property type="match status" value="1"/>
</dbReference>
<proteinExistence type="inferred from homology"/>
<name>A0A8C0H362_CHEAB</name>
<comment type="similarity">
    <text evidence="1">Belongs to the N-acetylmuramoyl-L-alanine amidase 2 family.</text>
</comment>
<dbReference type="InterPro" id="IPR036505">
    <property type="entry name" value="Amidase/PGRP_sf"/>
</dbReference>